<sequence length="606" mass="67849">MMSPGGEDPGQAAFRLFEEGKYRESLELCQAGGQQIPETQRSILVAQNLFHLGRIEEAECFVRDLLCTMPDSSYLHSFLGKILLKKDEDAAVAEYVRAVSLDPANQDALRSYALYLVSMGDACRAIPVQRRLATLSGREEDVRALIRSLTAAGQAREALSLYHGSVRRKDADGEYIAALMGAGSYADAAREAVRAYRSTGLTDFARTYLRALAMKDREGAVREYREFFSSLGDPGIGYDFAELLVSLGRTPDALGVCRELLDADRAGPHPRIRLLVCRLNAASGERDKALGCYEYLVKDALQALDDPAFLTDLLSLYREFLLTYFPVKTAVQRFIAQVSPTPHVVCLLATARLYEDIGDAGEAKSSYYRAFRSDYHAGGMAYARFLARQKDIRECEKVLLYVLNTIKKTRELESAAAFILDEEWRLYRQVRLRDRIVQALEAHLSSLGSSGLEYLSVGYLVSASSALREQDYQACKEFCLRGLDIVPVTSSHIRPEDFVDLLKRCKEEAIGDLPIMEQRSTGSGTDEREEVVRKFIETCDEQERTVIRFLREHHEASEMDLRRLLNTRRVVGIMNRIIQKASASGIVLIEKRGTGEGGEVYGYHTG</sequence>
<dbReference type="EMBL" id="LNQE01001569">
    <property type="protein sequence ID" value="KUG15285.1"/>
    <property type="molecule type" value="Genomic_DNA"/>
</dbReference>
<name>A0A0W8F346_9ZZZZ</name>
<gene>
    <name evidence="1" type="ORF">ASZ90_015064</name>
</gene>
<comment type="caution">
    <text evidence="1">The sequence shown here is derived from an EMBL/GenBank/DDBJ whole genome shotgun (WGS) entry which is preliminary data.</text>
</comment>
<protein>
    <submittedName>
        <fullName evidence="1">Uncharacterized protein</fullName>
    </submittedName>
</protein>
<reference evidence="1" key="1">
    <citation type="journal article" date="2015" name="Proc. Natl. Acad. Sci. U.S.A.">
        <title>Networks of energetic and metabolic interactions define dynamics in microbial communities.</title>
        <authorList>
            <person name="Embree M."/>
            <person name="Liu J.K."/>
            <person name="Al-Bassam M.M."/>
            <person name="Zengler K."/>
        </authorList>
    </citation>
    <scope>NUCLEOTIDE SEQUENCE</scope>
</reference>
<evidence type="ECO:0000313" key="1">
    <source>
        <dbReference type="EMBL" id="KUG15285.1"/>
    </source>
</evidence>
<dbReference type="Gene3D" id="1.25.40.10">
    <property type="entry name" value="Tetratricopeptide repeat domain"/>
    <property type="match status" value="2"/>
</dbReference>
<dbReference type="SUPFAM" id="SSF48452">
    <property type="entry name" value="TPR-like"/>
    <property type="match status" value="1"/>
</dbReference>
<dbReference type="InterPro" id="IPR011990">
    <property type="entry name" value="TPR-like_helical_dom_sf"/>
</dbReference>
<organism evidence="1">
    <name type="scientific">hydrocarbon metagenome</name>
    <dbReference type="NCBI Taxonomy" id="938273"/>
    <lineage>
        <taxon>unclassified sequences</taxon>
        <taxon>metagenomes</taxon>
        <taxon>ecological metagenomes</taxon>
    </lineage>
</organism>
<proteinExistence type="predicted"/>
<dbReference type="AlphaFoldDB" id="A0A0W8F346"/>
<accession>A0A0W8F346</accession>